<dbReference type="GeneID" id="73796368"/>
<comment type="caution">
    <text evidence="7">The sequence shown here is derived from an EMBL/GenBank/DDBJ whole genome shotgun (WGS) entry which is preliminary data.</text>
</comment>
<feature type="transmembrane region" description="Helical" evidence="5">
    <location>
        <begin position="109"/>
        <end position="126"/>
    </location>
</feature>
<proteinExistence type="predicted"/>
<evidence type="ECO:0000256" key="5">
    <source>
        <dbReference type="SAM" id="Phobius"/>
    </source>
</evidence>
<dbReference type="GO" id="GO:0016020">
    <property type="term" value="C:membrane"/>
    <property type="evidence" value="ECO:0007669"/>
    <property type="project" value="UniProtKB-SubCell"/>
</dbReference>
<dbReference type="InterPro" id="IPR049453">
    <property type="entry name" value="Memb_transporter_dom"/>
</dbReference>
<evidence type="ECO:0000259" key="6">
    <source>
        <dbReference type="Pfam" id="PF13515"/>
    </source>
</evidence>
<dbReference type="InterPro" id="IPR036412">
    <property type="entry name" value="HAD-like_sf"/>
</dbReference>
<evidence type="ECO:0000256" key="3">
    <source>
        <dbReference type="ARBA" id="ARBA00022989"/>
    </source>
</evidence>
<dbReference type="Proteomes" id="UP000295773">
    <property type="component" value="Unassembled WGS sequence"/>
</dbReference>
<dbReference type="AlphaFoldDB" id="A0A4R3TN56"/>
<evidence type="ECO:0000256" key="2">
    <source>
        <dbReference type="ARBA" id="ARBA00022692"/>
    </source>
</evidence>
<keyword evidence="3 5" id="KW-1133">Transmembrane helix</keyword>
<feature type="transmembrane region" description="Helical" evidence="5">
    <location>
        <begin position="84"/>
        <end position="102"/>
    </location>
</feature>
<sequence>MPRIGRRILKSSLAVFLCFVIYLLRGQEGIVFYSCIAAVLCIQQDVTNSKRVAFNRIKGTFLGGFIGMAVLLFEQSFISQDYMLIQYIIISVTIIVVIYLSVLLNMKSASYISCVVFMSITVSHAMDVNPYLFAINRMIDTLIGIFVALFINGVHLPNHHHDTSLFVVSLEHGLYNEEGQLSAYTKVKMKQLLERHANIAIMSEQSPVDVLSELKDIPLQLPLIAMNGACCYDIKKQEYQHCQYINEASMKRLLTIFQDAKINCFIHTVIHQILHVYYQDLHHAVEEEYYHRMRKTPYKNYICQDVKDMKNALMILVMEKKEKLSLLYEQLLALQDPSIRMIYKNDEEHHAYAILEIYSATACKDRIISEVMLKKAFTTLYVISEEDSRLLQMSDKRFVKSNTAVHYVEVDKKKEDGAIRMVEKCYRKRH</sequence>
<dbReference type="Pfam" id="PF08282">
    <property type="entry name" value="Hydrolase_3"/>
    <property type="match status" value="1"/>
</dbReference>
<evidence type="ECO:0000313" key="7">
    <source>
        <dbReference type="EMBL" id="TCU63137.1"/>
    </source>
</evidence>
<dbReference type="SUPFAM" id="SSF56784">
    <property type="entry name" value="HAD-like"/>
    <property type="match status" value="1"/>
</dbReference>
<keyword evidence="4 5" id="KW-0472">Membrane</keyword>
<evidence type="ECO:0000256" key="4">
    <source>
        <dbReference type="ARBA" id="ARBA00023136"/>
    </source>
</evidence>
<comment type="subcellular location">
    <subcellularLocation>
        <location evidence="1">Membrane</location>
        <topology evidence="1">Multi-pass membrane protein</topology>
    </subcellularLocation>
</comment>
<reference evidence="7 8" key="1">
    <citation type="submission" date="2019-03" db="EMBL/GenBank/DDBJ databases">
        <title>Genomic Encyclopedia of Type Strains, Phase IV (KMG-IV): sequencing the most valuable type-strain genomes for metagenomic binning, comparative biology and taxonomic classification.</title>
        <authorList>
            <person name="Goeker M."/>
        </authorList>
    </citation>
    <scope>NUCLEOTIDE SEQUENCE [LARGE SCALE GENOMIC DNA]</scope>
    <source>
        <strain evidence="7 8">DSM 29481</strain>
    </source>
</reference>
<evidence type="ECO:0000313" key="8">
    <source>
        <dbReference type="Proteomes" id="UP000295773"/>
    </source>
</evidence>
<accession>A0A4R3TN56</accession>
<evidence type="ECO:0000256" key="1">
    <source>
        <dbReference type="ARBA" id="ARBA00004141"/>
    </source>
</evidence>
<feature type="domain" description="Integral membrane bound transporter" evidence="6">
    <location>
        <begin position="18"/>
        <end position="151"/>
    </location>
</feature>
<dbReference type="EMBL" id="SMBP01000002">
    <property type="protein sequence ID" value="TCU63137.1"/>
    <property type="molecule type" value="Genomic_DNA"/>
</dbReference>
<protein>
    <recommendedName>
        <fullName evidence="6">Integral membrane bound transporter domain-containing protein</fullName>
    </recommendedName>
</protein>
<dbReference type="Gene3D" id="3.40.50.1000">
    <property type="entry name" value="HAD superfamily/HAD-like"/>
    <property type="match status" value="1"/>
</dbReference>
<feature type="transmembrane region" description="Helical" evidence="5">
    <location>
        <begin position="59"/>
        <end position="78"/>
    </location>
</feature>
<keyword evidence="2 5" id="KW-0812">Transmembrane</keyword>
<dbReference type="RefSeq" id="WP_008687330.1">
    <property type="nucleotide sequence ID" value="NZ_AP024510.1"/>
</dbReference>
<dbReference type="Gene3D" id="3.30.1240.10">
    <property type="match status" value="1"/>
</dbReference>
<dbReference type="InterPro" id="IPR023214">
    <property type="entry name" value="HAD_sf"/>
</dbReference>
<organism evidence="7 8">
    <name type="scientific">Longicatena caecimuris</name>
    <dbReference type="NCBI Taxonomy" id="1796635"/>
    <lineage>
        <taxon>Bacteria</taxon>
        <taxon>Bacillati</taxon>
        <taxon>Bacillota</taxon>
        <taxon>Erysipelotrichia</taxon>
        <taxon>Erysipelotrichales</taxon>
        <taxon>Erysipelotrichaceae</taxon>
        <taxon>Longicatena</taxon>
    </lineage>
</organism>
<keyword evidence="8" id="KW-1185">Reference proteome</keyword>
<dbReference type="Pfam" id="PF13515">
    <property type="entry name" value="FUSC_2"/>
    <property type="match status" value="1"/>
</dbReference>
<gene>
    <name evidence="7" type="ORF">EDD61_102140</name>
</gene>
<name>A0A4R3TN56_9FIRM</name>